<sequence length="511" mass="55934">MKTSLVNTIIVLAACCLAHVHHLRADTTIQVSIDLSLDTVQAPSSYLGLSHEPITTARQVLPTLQYRNFIKLLSSFQTGPFIIRWGGNAQDNQLDIIEDEHWISMRDLHQETGVQYMIGLNLAARDPGLAVTQVGNAMRFLPPGAILAFNIGNEADAFMYKRNKTVFQADYWKNGWFTDITAYCNALQPLFMQYFNHTKLVTGPGGADMTMWKGEQAQKFAGLQPLAPFAAMLTAHFYTARATAPGANTSTFLAEPVMALVSRRVQYWVRWANLYKIQFRLEETNTLALSGLAGASNTLGAALYYIDYALSMMQIGVSGLNFHDSYCSPYSPIMFPSVCLPNVSLGACPDLCSHPEAMPYVSAPYYGLLFLQMALQSLPQLYVASAVHRTPNVPNIKTYVLRSRDELRIVLVKKDGVTPAIINLTLNVAWGRPGVLKVLQGPTITALAQDMNLAGQQVSADGFLSGVEELQHVTVTSDDSSSTYSITMPPFSAGLLIIPSDGETDGSLAVC</sequence>
<dbReference type="AlphaFoldDB" id="A0A250WTM8"/>
<comment type="caution">
    <text evidence="2">The sequence shown here is derived from an EMBL/GenBank/DDBJ whole genome shotgun (WGS) entry which is preliminary data.</text>
</comment>
<dbReference type="PANTHER" id="PTHR36183">
    <property type="entry name" value="BETA-GLUCURONIDASE"/>
    <property type="match status" value="1"/>
</dbReference>
<dbReference type="STRING" id="1157962.A0A250WTM8"/>
<dbReference type="InterPro" id="IPR017853">
    <property type="entry name" value="GH"/>
</dbReference>
<organism evidence="2 3">
    <name type="scientific">Chlamydomonas eustigma</name>
    <dbReference type="NCBI Taxonomy" id="1157962"/>
    <lineage>
        <taxon>Eukaryota</taxon>
        <taxon>Viridiplantae</taxon>
        <taxon>Chlorophyta</taxon>
        <taxon>core chlorophytes</taxon>
        <taxon>Chlorophyceae</taxon>
        <taxon>CS clade</taxon>
        <taxon>Chlamydomonadales</taxon>
        <taxon>Chlamydomonadaceae</taxon>
        <taxon>Chlamydomonas</taxon>
    </lineage>
</organism>
<gene>
    <name evidence="2" type="ORF">CEUSTIGMA_g1622.t1</name>
</gene>
<accession>A0A250WTM8</accession>
<dbReference type="InterPro" id="IPR013780">
    <property type="entry name" value="Glyco_hydro_b"/>
</dbReference>
<feature type="chain" id="PRO_5012060852" description="Beta-glucuronidase C-terminal domain-containing protein" evidence="1">
    <location>
        <begin position="26"/>
        <end position="511"/>
    </location>
</feature>
<proteinExistence type="predicted"/>
<dbReference type="Proteomes" id="UP000232323">
    <property type="component" value="Unassembled WGS sequence"/>
</dbReference>
<dbReference type="InterPro" id="IPR052974">
    <property type="entry name" value="GH79_Enzymes"/>
</dbReference>
<keyword evidence="3" id="KW-1185">Reference proteome</keyword>
<dbReference type="SUPFAM" id="SSF51445">
    <property type="entry name" value="(Trans)glycosidases"/>
    <property type="match status" value="1"/>
</dbReference>
<dbReference type="PANTHER" id="PTHR36183:SF2">
    <property type="entry name" value="BETA-GLUCURONIDASE C-TERMINAL DOMAIN-CONTAINING PROTEIN"/>
    <property type="match status" value="1"/>
</dbReference>
<dbReference type="Gene3D" id="2.60.40.1180">
    <property type="entry name" value="Golgi alpha-mannosidase II"/>
    <property type="match status" value="1"/>
</dbReference>
<reference evidence="2 3" key="1">
    <citation type="submission" date="2017-08" db="EMBL/GenBank/DDBJ databases">
        <title>Acidophilic green algal genome provides insights into adaptation to an acidic environment.</title>
        <authorList>
            <person name="Hirooka S."/>
            <person name="Hirose Y."/>
            <person name="Kanesaki Y."/>
            <person name="Higuchi S."/>
            <person name="Fujiwara T."/>
            <person name="Onuma R."/>
            <person name="Era A."/>
            <person name="Ohbayashi R."/>
            <person name="Uzuka A."/>
            <person name="Nozaki H."/>
            <person name="Yoshikawa H."/>
            <person name="Miyagishima S.Y."/>
        </authorList>
    </citation>
    <scope>NUCLEOTIDE SEQUENCE [LARGE SCALE GENOMIC DNA]</scope>
    <source>
        <strain evidence="2 3">NIES-2499</strain>
    </source>
</reference>
<keyword evidence="1" id="KW-0732">Signal</keyword>
<name>A0A250WTM8_9CHLO</name>
<dbReference type="OrthoDB" id="2796951at2759"/>
<feature type="signal peptide" evidence="1">
    <location>
        <begin position="1"/>
        <end position="25"/>
    </location>
</feature>
<dbReference type="EMBL" id="BEGY01000006">
    <property type="protein sequence ID" value="GAX74173.1"/>
    <property type="molecule type" value="Genomic_DNA"/>
</dbReference>
<dbReference type="Gene3D" id="3.20.20.80">
    <property type="entry name" value="Glycosidases"/>
    <property type="match status" value="1"/>
</dbReference>
<evidence type="ECO:0000313" key="3">
    <source>
        <dbReference type="Proteomes" id="UP000232323"/>
    </source>
</evidence>
<protein>
    <recommendedName>
        <fullName evidence="4">Beta-glucuronidase C-terminal domain-containing protein</fullName>
    </recommendedName>
</protein>
<dbReference type="PROSITE" id="PS51257">
    <property type="entry name" value="PROKAR_LIPOPROTEIN"/>
    <property type="match status" value="1"/>
</dbReference>
<evidence type="ECO:0000256" key="1">
    <source>
        <dbReference type="SAM" id="SignalP"/>
    </source>
</evidence>
<evidence type="ECO:0008006" key="4">
    <source>
        <dbReference type="Google" id="ProtNLM"/>
    </source>
</evidence>
<evidence type="ECO:0000313" key="2">
    <source>
        <dbReference type="EMBL" id="GAX74173.1"/>
    </source>
</evidence>